<feature type="region of interest" description="Disordered" evidence="1">
    <location>
        <begin position="525"/>
        <end position="548"/>
    </location>
</feature>
<gene>
    <name evidence="2" type="ORF">MAR_016145</name>
</gene>
<evidence type="ECO:0000256" key="1">
    <source>
        <dbReference type="SAM" id="MobiDB-lite"/>
    </source>
</evidence>
<feature type="region of interest" description="Disordered" evidence="1">
    <location>
        <begin position="1"/>
        <end position="63"/>
    </location>
</feature>
<dbReference type="EMBL" id="CP111023">
    <property type="protein sequence ID" value="WAR22171.1"/>
    <property type="molecule type" value="Genomic_DNA"/>
</dbReference>
<name>A0ABY7FML4_MYAAR</name>
<feature type="compositionally biased region" description="Basic and acidic residues" evidence="1">
    <location>
        <begin position="894"/>
        <end position="905"/>
    </location>
</feature>
<feature type="compositionally biased region" description="Basic residues" evidence="1">
    <location>
        <begin position="32"/>
        <end position="41"/>
    </location>
</feature>
<feature type="region of interest" description="Disordered" evidence="1">
    <location>
        <begin position="944"/>
        <end position="976"/>
    </location>
</feature>
<dbReference type="Proteomes" id="UP001164746">
    <property type="component" value="Chromosome 12"/>
</dbReference>
<evidence type="ECO:0000313" key="2">
    <source>
        <dbReference type="EMBL" id="WAR22171.1"/>
    </source>
</evidence>
<proteinExistence type="predicted"/>
<accession>A0ABY7FML4</accession>
<organism evidence="2 3">
    <name type="scientific">Mya arenaria</name>
    <name type="common">Soft-shell clam</name>
    <dbReference type="NCBI Taxonomy" id="6604"/>
    <lineage>
        <taxon>Eukaryota</taxon>
        <taxon>Metazoa</taxon>
        <taxon>Spiralia</taxon>
        <taxon>Lophotrochozoa</taxon>
        <taxon>Mollusca</taxon>
        <taxon>Bivalvia</taxon>
        <taxon>Autobranchia</taxon>
        <taxon>Heteroconchia</taxon>
        <taxon>Euheterodonta</taxon>
        <taxon>Imparidentia</taxon>
        <taxon>Neoheterodontei</taxon>
        <taxon>Myida</taxon>
        <taxon>Myoidea</taxon>
        <taxon>Myidae</taxon>
        <taxon>Mya</taxon>
    </lineage>
</organism>
<feature type="compositionally biased region" description="Basic and acidic residues" evidence="1">
    <location>
        <begin position="1"/>
        <end position="20"/>
    </location>
</feature>
<feature type="compositionally biased region" description="Polar residues" evidence="1">
    <location>
        <begin position="404"/>
        <end position="419"/>
    </location>
</feature>
<protein>
    <submittedName>
        <fullName evidence="2">Uncharacterized protein</fullName>
    </submittedName>
</protein>
<sequence length="1027" mass="115063">MSATEDSSHDESISSLKHEEENDGADAFLAGKRPKRARQKSQKISQEEESISELSEDDKIMEKTTNRKKIEVVMDMSDLIVEHPEPKIHIVPSSNPSQLTVSQSSVSQFPSQEVRQGLSEKDMVKKAILDRLKVMQTHTISGIEHVTDEDKSNGTGANIKYMGGALQIKSDDKYLGSPIQMTARNIDETGSGNTNREYAAASYDIKFDKIKQAIMEKSRGNALSDAHTEKINKEPSCGGSSVESNIPVAVINPTKNMIMEMVEMDSSIQSDRKEQDNDTIIKRPVPRKKIVEGKPQQDIVFTTPERRTRTRQQSMKDALNISTKSLTQNASQRLSDTGLGKIMESTNEAPRKGAKVCKIETASKDPVLSNSNERSEDISLETLQQQESVAYEKEEQKIVPSIGKPNNKTKLNSKSTDMQGHTDGELPVTNIEWDMEETVNYSSLAKAGETGFAVDLNQVSKVGNHEIDEFSEQSIAKDIRGELRSPMSDIANLDSISNDGERRYVNDKDCENALTDVNKKFEHASKNHDGSVEKPRVTTSTPIPPFAQTKTSTSDFIGGLSPVQNLPTVSESDRQKLEMERKIKNYVRFTCYRDEKDCIRFKVAGFLAALFLPHPSDPRARFLRKKFCHSAAEFVGNSFKKKKRHLGKERLSKHTEVVYTSREHTYRPSGLNTRSVRIPQAVGKFEPSPEHFARLIPGILDGCMETQNDDMKFEAASEISDVSVSVSDSCSNIDENVTSVKQRSGMIAKKDGAMDMAGVENLRTVPEDQLELTDAYDARPGIKYAESSEEIASTETHSKTVYSNPFTSTFSNEDLKSNLGRLVRQVREMKCERGLTSSSEEGLLLKRSISDDSTFSKEKHGHIKITLKRTHREVLEDIIKESDEFVKERKRHKSEPPVRQKDKQGKTKVRNKSVSIDRMKRADIKISDERPDIVLVLKKKTESKAESNDTNADKSAKKKAKLQSKSGGVVKQPKGLNKTVQSVGKLDLITKKKRKLETRKEISIEDMTSCWVVLKKLKLEDYGIKES</sequence>
<feature type="region of interest" description="Disordered" evidence="1">
    <location>
        <begin position="886"/>
        <end position="915"/>
    </location>
</feature>
<feature type="region of interest" description="Disordered" evidence="1">
    <location>
        <begin position="401"/>
        <end position="424"/>
    </location>
</feature>
<feature type="compositionally biased region" description="Acidic residues" evidence="1">
    <location>
        <begin position="47"/>
        <end position="56"/>
    </location>
</feature>
<evidence type="ECO:0000313" key="3">
    <source>
        <dbReference type="Proteomes" id="UP001164746"/>
    </source>
</evidence>
<feature type="compositionally biased region" description="Basic and acidic residues" evidence="1">
    <location>
        <begin position="944"/>
        <end position="955"/>
    </location>
</feature>
<reference evidence="2" key="1">
    <citation type="submission" date="2022-11" db="EMBL/GenBank/DDBJ databases">
        <title>Centuries of genome instability and evolution in soft-shell clam transmissible cancer (bioRxiv).</title>
        <authorList>
            <person name="Hart S.F.M."/>
            <person name="Yonemitsu M.A."/>
            <person name="Giersch R.M."/>
            <person name="Beal B.F."/>
            <person name="Arriagada G."/>
            <person name="Davis B.W."/>
            <person name="Ostrander E.A."/>
            <person name="Goff S.P."/>
            <person name="Metzger M.J."/>
        </authorList>
    </citation>
    <scope>NUCLEOTIDE SEQUENCE</scope>
    <source>
        <strain evidence="2">MELC-2E11</strain>
        <tissue evidence="2">Siphon/mantle</tissue>
    </source>
</reference>
<keyword evidence="3" id="KW-1185">Reference proteome</keyword>
<feature type="compositionally biased region" description="Basic and acidic residues" evidence="1">
    <location>
        <begin position="525"/>
        <end position="536"/>
    </location>
</feature>